<organism evidence="1">
    <name type="scientific">uncultured Caudovirales phage</name>
    <dbReference type="NCBI Taxonomy" id="2100421"/>
    <lineage>
        <taxon>Viruses</taxon>
        <taxon>Duplodnaviria</taxon>
        <taxon>Heunggongvirae</taxon>
        <taxon>Uroviricota</taxon>
        <taxon>Caudoviricetes</taxon>
        <taxon>Peduoviridae</taxon>
        <taxon>Maltschvirus</taxon>
        <taxon>Maltschvirus maltsch</taxon>
    </lineage>
</organism>
<proteinExistence type="predicted"/>
<protein>
    <submittedName>
        <fullName evidence="1">Uncharacterized protein</fullName>
    </submittedName>
</protein>
<gene>
    <name evidence="1" type="ORF">UFOVP274_12</name>
</gene>
<reference evidence="1" key="1">
    <citation type="submission" date="2020-04" db="EMBL/GenBank/DDBJ databases">
        <authorList>
            <person name="Chiriac C."/>
            <person name="Salcher M."/>
            <person name="Ghai R."/>
            <person name="Kavagutti S V."/>
        </authorList>
    </citation>
    <scope>NUCLEOTIDE SEQUENCE</scope>
</reference>
<accession>A0A6J5LNY9</accession>
<evidence type="ECO:0000313" key="1">
    <source>
        <dbReference type="EMBL" id="CAB4134636.1"/>
    </source>
</evidence>
<sequence>MGLATHLGPWLLGTVKNTTGTTAGTVRNLGACNVSQSKAIAYNDAALSSASNAFMIPAGSLINNVQLFTGGFTGTGTITITVSLGSTAIASATLTTATASAGALTLTAAAFATLANTGTTDQYLTYTFAASTLTAGTGTLICNYTVRNSDGTYTPTSFTA</sequence>
<name>A0A6J5LNY9_9CAUD</name>
<dbReference type="EMBL" id="LR796296">
    <property type="protein sequence ID" value="CAB4134636.1"/>
    <property type="molecule type" value="Genomic_DNA"/>
</dbReference>